<evidence type="ECO:0000313" key="2">
    <source>
        <dbReference type="WBParaSite" id="nRc.2.0.1.t14003-RA"/>
    </source>
</evidence>
<accession>A0A915IKR4</accession>
<protein>
    <submittedName>
        <fullName evidence="2">Uncharacterized protein</fullName>
    </submittedName>
</protein>
<dbReference type="Proteomes" id="UP000887565">
    <property type="component" value="Unplaced"/>
</dbReference>
<proteinExistence type="predicted"/>
<organism evidence="1 2">
    <name type="scientific">Romanomermis culicivorax</name>
    <name type="common">Nematode worm</name>
    <dbReference type="NCBI Taxonomy" id="13658"/>
    <lineage>
        <taxon>Eukaryota</taxon>
        <taxon>Metazoa</taxon>
        <taxon>Ecdysozoa</taxon>
        <taxon>Nematoda</taxon>
        <taxon>Enoplea</taxon>
        <taxon>Dorylaimia</taxon>
        <taxon>Mermithida</taxon>
        <taxon>Mermithoidea</taxon>
        <taxon>Mermithidae</taxon>
        <taxon>Romanomermis</taxon>
    </lineage>
</organism>
<reference evidence="2" key="1">
    <citation type="submission" date="2022-11" db="UniProtKB">
        <authorList>
            <consortium name="WormBaseParasite"/>
        </authorList>
    </citation>
    <scope>IDENTIFICATION</scope>
</reference>
<dbReference type="WBParaSite" id="nRc.2.0.1.t14003-RA">
    <property type="protein sequence ID" value="nRc.2.0.1.t14003-RA"/>
    <property type="gene ID" value="nRc.2.0.1.g14003"/>
</dbReference>
<sequence length="86" mass="9698">MPNYLDNNSLDPLGNVMQDALATVLDGPLRELEAHISQKVSKMEAGLNEPSENFEEWVKRLGKQMMLKGIKGDDDALKLVFLEFHL</sequence>
<dbReference type="AlphaFoldDB" id="A0A915IKR4"/>
<keyword evidence="1" id="KW-1185">Reference proteome</keyword>
<evidence type="ECO:0000313" key="1">
    <source>
        <dbReference type="Proteomes" id="UP000887565"/>
    </source>
</evidence>
<name>A0A915IKR4_ROMCU</name>